<dbReference type="CDD" id="cd17031">
    <property type="entry name" value="T3SC_IA_SycN-like"/>
    <property type="match status" value="1"/>
</dbReference>
<protein>
    <submittedName>
        <fullName evidence="1">Type III secretion chaperone SycN</fullName>
    </submittedName>
</protein>
<accession>A0A4S3T652</accession>
<dbReference type="SUPFAM" id="SSF69635">
    <property type="entry name" value="Type III secretory system chaperone-like"/>
    <property type="match status" value="1"/>
</dbReference>
<dbReference type="NCBIfam" id="TIGR02503">
    <property type="entry name" value="type_III_SycN"/>
    <property type="match status" value="1"/>
</dbReference>
<dbReference type="Proteomes" id="UP000726777">
    <property type="component" value="Unassembled WGS sequence"/>
</dbReference>
<organism evidence="1 5">
    <name type="scientific">Vibrio parahaemolyticus</name>
    <dbReference type="NCBI Taxonomy" id="670"/>
    <lineage>
        <taxon>Bacteria</taxon>
        <taxon>Pseudomonadati</taxon>
        <taxon>Pseudomonadota</taxon>
        <taxon>Gammaproteobacteria</taxon>
        <taxon>Vibrionales</taxon>
        <taxon>Vibrionaceae</taxon>
        <taxon>Vibrio</taxon>
    </lineage>
</organism>
<proteinExistence type="predicted"/>
<dbReference type="RefSeq" id="WP_017448973.1">
    <property type="nucleotide sequence ID" value="NZ_CAMFHQ010000012.1"/>
</dbReference>
<dbReference type="AlphaFoldDB" id="A0A4S3T652"/>
<dbReference type="InterPro" id="IPR012673">
    <property type="entry name" value="T3SS_SynN"/>
</dbReference>
<dbReference type="EMBL" id="VRMQ01000002">
    <property type="protein sequence ID" value="TXN16202.1"/>
    <property type="molecule type" value="Genomic_DNA"/>
</dbReference>
<name>A0A4S3T652_VIBPH</name>
<evidence type="ECO:0000313" key="3">
    <source>
        <dbReference type="EMBL" id="TXN16202.1"/>
    </source>
</evidence>
<sequence length="123" mass="13894">MSWIDASVDEFCRGMGLDAVDFSAAGRVQLSFEQSGTLHIEKHHDRLFLMLARALSWHQSSERIQHALRLCHAEQGWPFEMKTGLLDDETLVFSAKIEGDEVTLPTLEQAFALLVRLHDEVAS</sequence>
<dbReference type="Proteomes" id="UP001253193">
    <property type="component" value="Unassembled WGS sequence"/>
</dbReference>
<dbReference type="GO" id="GO:0009306">
    <property type="term" value="P:protein secretion"/>
    <property type="evidence" value="ECO:0007669"/>
    <property type="project" value="InterPro"/>
</dbReference>
<dbReference type="Gene3D" id="3.30.1460.10">
    <property type="match status" value="1"/>
</dbReference>
<reference evidence="2" key="3">
    <citation type="submission" date="2023-06" db="EMBL/GenBank/DDBJ databases">
        <title>Genomic Diversity of Vibrio spp. and Metagenomic Analysis of Pathogens in Florida Gulf Coastal Waters Following Hurricane Ian.</title>
        <authorList>
            <person name="Brumfield K.D."/>
        </authorList>
    </citation>
    <scope>NUCLEOTIDE SEQUENCE</scope>
    <source>
        <strain evidence="2">WBS2B-138</strain>
    </source>
</reference>
<evidence type="ECO:0000313" key="1">
    <source>
        <dbReference type="EMBL" id="MCC3805214.1"/>
    </source>
</evidence>
<gene>
    <name evidence="1" type="primary">sycN</name>
    <name evidence="3" type="ORF">FVP01_09565</name>
    <name evidence="1" type="ORF">IB292_09205</name>
    <name evidence="2" type="ORF">QX249_24020</name>
</gene>
<dbReference type="Proteomes" id="UP000321504">
    <property type="component" value="Unassembled WGS sequence"/>
</dbReference>
<reference evidence="3 4" key="1">
    <citation type="submission" date="2019-08" db="EMBL/GenBank/DDBJ databases">
        <title>Emerging of two pre-pandemic pathogenic O4:KUT lineages of Vibrio parahaemolyticus in coastal eastern China.</title>
        <authorList>
            <person name="Yu H."/>
        </authorList>
    </citation>
    <scope>NUCLEOTIDE SEQUENCE [LARGE SCALE GENOMIC DNA]</scope>
    <source>
        <strain evidence="3 4">HZ17-383</strain>
    </source>
</reference>
<evidence type="ECO:0000313" key="5">
    <source>
        <dbReference type="Proteomes" id="UP000726777"/>
    </source>
</evidence>
<comment type="caution">
    <text evidence="1">The sequence shown here is derived from an EMBL/GenBank/DDBJ whole genome shotgun (WGS) entry which is preliminary data.</text>
</comment>
<evidence type="ECO:0000313" key="4">
    <source>
        <dbReference type="Proteomes" id="UP000321504"/>
    </source>
</evidence>
<dbReference type="Pfam" id="PF21665">
    <property type="entry name" value="Type_III_SycN"/>
    <property type="match status" value="1"/>
</dbReference>
<reference evidence="1" key="2">
    <citation type="submission" date="2020-09" db="EMBL/GenBank/DDBJ databases">
        <title>Genome sequence of Vibrio parahaemolyticus isolates.</title>
        <authorList>
            <person name="Hammerl J.A."/>
            <person name="Strauch E."/>
        </authorList>
    </citation>
    <scope>NUCLEOTIDE SEQUENCE</scope>
    <source>
        <strain evidence="1">17-VB00146</strain>
    </source>
</reference>
<dbReference type="EMBL" id="JACVHL010000007">
    <property type="protein sequence ID" value="MCC3805214.1"/>
    <property type="molecule type" value="Genomic_DNA"/>
</dbReference>
<dbReference type="EMBL" id="JAUHGG010000011">
    <property type="protein sequence ID" value="MDS1823716.1"/>
    <property type="molecule type" value="Genomic_DNA"/>
</dbReference>
<evidence type="ECO:0000313" key="2">
    <source>
        <dbReference type="EMBL" id="MDS1823716.1"/>
    </source>
</evidence>